<dbReference type="GO" id="GO:0002161">
    <property type="term" value="F:aminoacyl-tRNA deacylase activity"/>
    <property type="evidence" value="ECO:0007669"/>
    <property type="project" value="InterPro"/>
</dbReference>
<name>A0A7S3CC99_9CHLO</name>
<reference evidence="5 6" key="2">
    <citation type="submission" date="2024-03" db="EMBL/GenBank/DDBJ databases">
        <title>Complete genome sequence of the green alga Chloropicon roscoffensis RCC1871.</title>
        <authorList>
            <person name="Lemieux C."/>
            <person name="Pombert J.-F."/>
            <person name="Otis C."/>
            <person name="Turmel M."/>
        </authorList>
    </citation>
    <scope>NUCLEOTIDE SEQUENCE [LARGE SCALE GENOMIC DNA]</scope>
    <source>
        <strain evidence="5 6">RCC1871</strain>
    </source>
</reference>
<dbReference type="Pfam" id="PF04073">
    <property type="entry name" value="tRNA_edit"/>
    <property type="match status" value="1"/>
</dbReference>
<dbReference type="SUPFAM" id="SSF55826">
    <property type="entry name" value="YbaK/ProRS associated domain"/>
    <property type="match status" value="1"/>
</dbReference>
<evidence type="ECO:0000259" key="3">
    <source>
        <dbReference type="Pfam" id="PF04073"/>
    </source>
</evidence>
<evidence type="ECO:0000313" key="6">
    <source>
        <dbReference type="Proteomes" id="UP001472866"/>
    </source>
</evidence>
<evidence type="ECO:0000256" key="2">
    <source>
        <dbReference type="SAM" id="MobiDB-lite"/>
    </source>
</evidence>
<dbReference type="InterPro" id="IPR040285">
    <property type="entry name" value="ProX/PRXD1"/>
</dbReference>
<proteinExistence type="inferred from homology"/>
<sequence length="277" mass="30118">MEGVVMQLKEIDAGLEVLEHEKVLTVEAWEAALAGVEGLAFAKNLLFKDKNGKLIHIVALNSTEIDMKVLSLRLGLGKKHPRMAPAEALQTVYQVEAGCLTPLALCRPEAKDVVLLLDERLKEEQKVLFHPLRNDRSVVISTGTLEAYLSKIGRQGTYVDFQKKDFKLGKDNPPDLKPLLDAAQAYELGSDGAGDSKKGGKKAKGGKKGDQGSKGGALPAGDDVHALLREIQESLAPGQQMEAKVSKDLESRLNAFKNIAYTRGYKAARAEIRAHLN</sequence>
<dbReference type="Proteomes" id="UP001472866">
    <property type="component" value="Chromosome 02"/>
</dbReference>
<dbReference type="FunFam" id="3.90.960.10:FF:000005">
    <property type="entry name" value="Putative prolyl-tRNA synthetase"/>
    <property type="match status" value="1"/>
</dbReference>
<dbReference type="AlphaFoldDB" id="A0A7S3CC99"/>
<feature type="domain" description="YbaK/aminoacyl-tRNA synthetase-associated" evidence="3">
    <location>
        <begin position="20"/>
        <end position="145"/>
    </location>
</feature>
<evidence type="ECO:0000256" key="1">
    <source>
        <dbReference type="ARBA" id="ARBA00010201"/>
    </source>
</evidence>
<reference evidence="4" key="1">
    <citation type="submission" date="2021-01" db="EMBL/GenBank/DDBJ databases">
        <authorList>
            <person name="Corre E."/>
            <person name="Pelletier E."/>
            <person name="Niang G."/>
            <person name="Scheremetjew M."/>
            <person name="Finn R."/>
            <person name="Kale V."/>
            <person name="Holt S."/>
            <person name="Cochrane G."/>
            <person name="Meng A."/>
            <person name="Brown T."/>
            <person name="Cohen L."/>
        </authorList>
    </citation>
    <scope>NUCLEOTIDE SEQUENCE</scope>
    <source>
        <strain evidence="4">RCC1871</strain>
    </source>
</reference>
<dbReference type="InterPro" id="IPR007214">
    <property type="entry name" value="YbaK/aa-tRNA-synth-assoc-dom"/>
</dbReference>
<dbReference type="InterPro" id="IPR036754">
    <property type="entry name" value="YbaK/aa-tRNA-synt-asso_dom_sf"/>
</dbReference>
<dbReference type="PANTHER" id="PTHR31423">
    <property type="entry name" value="YBAK DOMAIN-CONTAINING PROTEIN"/>
    <property type="match status" value="1"/>
</dbReference>
<protein>
    <submittedName>
        <fullName evidence="5">tRNA_edit domain-containing protein</fullName>
    </submittedName>
</protein>
<dbReference type="Gene3D" id="3.90.960.10">
    <property type="entry name" value="YbaK/aminoacyl-tRNA synthetase-associated domain"/>
    <property type="match status" value="1"/>
</dbReference>
<keyword evidence="6" id="KW-1185">Reference proteome</keyword>
<dbReference type="EMBL" id="HBHZ01006882">
    <property type="protein sequence ID" value="CAE0192221.1"/>
    <property type="molecule type" value="Transcribed_RNA"/>
</dbReference>
<comment type="similarity">
    <text evidence="1">Belongs to the PRORSD1 family.</text>
</comment>
<organism evidence="4">
    <name type="scientific">Chloropicon roscoffensis</name>
    <dbReference type="NCBI Taxonomy" id="1461544"/>
    <lineage>
        <taxon>Eukaryota</taxon>
        <taxon>Viridiplantae</taxon>
        <taxon>Chlorophyta</taxon>
        <taxon>Chloropicophyceae</taxon>
        <taxon>Chloropicales</taxon>
        <taxon>Chloropicaceae</taxon>
        <taxon>Chloropicon</taxon>
    </lineage>
</organism>
<dbReference type="EMBL" id="CP151502">
    <property type="protein sequence ID" value="WZN59532.1"/>
    <property type="molecule type" value="Genomic_DNA"/>
</dbReference>
<dbReference type="PANTHER" id="PTHR31423:SF3">
    <property type="entry name" value="PROLYL-TRNA SYNTHETASE ASSOCIATED DOMAIN-CONTAINING PROTEIN 1-RELATED"/>
    <property type="match status" value="1"/>
</dbReference>
<accession>A0A7S3CC99</accession>
<feature type="region of interest" description="Disordered" evidence="2">
    <location>
        <begin position="190"/>
        <end position="221"/>
    </location>
</feature>
<evidence type="ECO:0000313" key="4">
    <source>
        <dbReference type="EMBL" id="CAE0192221.1"/>
    </source>
</evidence>
<gene>
    <name evidence="4" type="ORF">CROS1456_LOCUS5311</name>
    <name evidence="5" type="ORF">HKI87_02g10580</name>
</gene>
<evidence type="ECO:0000313" key="5">
    <source>
        <dbReference type="EMBL" id="WZN59532.1"/>
    </source>
</evidence>